<accession>A0A839A772</accession>
<dbReference type="EMBL" id="JACAOA010000026">
    <property type="protein sequence ID" value="MBA5729907.1"/>
    <property type="molecule type" value="Genomic_DNA"/>
</dbReference>
<dbReference type="PANTHER" id="PTHR33498:SF1">
    <property type="entry name" value="TRANSPOSASE FOR INSERTION SEQUENCE ELEMENT IS1557"/>
    <property type="match status" value="1"/>
</dbReference>
<name>A0A839A772_9LACT</name>
<reference evidence="3 4" key="1">
    <citation type="submission" date="2020-06" db="EMBL/GenBank/DDBJ databases">
        <title>Reclassification of Facklamia ignava, Facklamia soureckii and Facklami tabacinasalis as Falseniella iganva gen. nov., comb. nov., Hutsoniella ignava gen. nov., comb. nov., and Ruoffia tabacinasalis gen. nov., comb. nov and description of Ruoffia haltotolerans sp. nov., isolated from hypersaline Inland Sea of Qatar.</title>
        <authorList>
            <person name="Fotedar R."/>
            <person name="Sankaranarayanan K."/>
            <person name="Lawson P."/>
            <person name="Caldwell M."/>
            <person name="Zeyara A."/>
            <person name="Al Malki A."/>
            <person name="Ali M."/>
        </authorList>
    </citation>
    <scope>NUCLEOTIDE SEQUENCE [LARGE SCALE GENOMIC DNA]</scope>
    <source>
        <strain evidence="3 4">INB8</strain>
    </source>
</reference>
<dbReference type="Pfam" id="PF14690">
    <property type="entry name" value="Zn_ribbon_ISL3"/>
    <property type="match status" value="1"/>
</dbReference>
<protein>
    <submittedName>
        <fullName evidence="3">ISL3 family transposase</fullName>
    </submittedName>
</protein>
<organism evidence="3 4">
    <name type="scientific">Ruoffia halotolerans</name>
    <dbReference type="NCBI Taxonomy" id="2748684"/>
    <lineage>
        <taxon>Bacteria</taxon>
        <taxon>Bacillati</taxon>
        <taxon>Bacillota</taxon>
        <taxon>Bacilli</taxon>
        <taxon>Lactobacillales</taxon>
        <taxon>Aerococcaceae</taxon>
        <taxon>Ruoffia</taxon>
    </lineage>
</organism>
<comment type="caution">
    <text evidence="3">The sequence shown here is derived from an EMBL/GenBank/DDBJ whole genome shotgun (WGS) entry which is preliminary data.</text>
</comment>
<feature type="domain" description="Transposase IS204/IS1001/IS1096/IS1165 DDE" evidence="1">
    <location>
        <begin position="166"/>
        <end position="418"/>
    </location>
</feature>
<evidence type="ECO:0000313" key="4">
    <source>
        <dbReference type="Proteomes" id="UP000571018"/>
    </source>
</evidence>
<evidence type="ECO:0000259" key="2">
    <source>
        <dbReference type="Pfam" id="PF14690"/>
    </source>
</evidence>
<dbReference type="InterPro" id="IPR047951">
    <property type="entry name" value="Transpos_ISL3"/>
</dbReference>
<evidence type="ECO:0000259" key="1">
    <source>
        <dbReference type="Pfam" id="PF01610"/>
    </source>
</evidence>
<feature type="domain" description="Transposase IS204/IS1001/IS1096/IS1165 zinc-finger" evidence="2">
    <location>
        <begin position="47"/>
        <end position="95"/>
    </location>
</feature>
<dbReference type="AlphaFoldDB" id="A0A839A772"/>
<dbReference type="NCBIfam" id="NF033550">
    <property type="entry name" value="transpos_ISL3"/>
    <property type="match status" value="1"/>
</dbReference>
<gene>
    <name evidence="3" type="ORF">HW423_08935</name>
</gene>
<dbReference type="Proteomes" id="UP000571018">
    <property type="component" value="Unassembled WGS sequence"/>
</dbReference>
<dbReference type="Pfam" id="PF01610">
    <property type="entry name" value="DDE_Tnp_ISL3"/>
    <property type="match status" value="1"/>
</dbReference>
<dbReference type="InterPro" id="IPR029261">
    <property type="entry name" value="Transposase_Znf"/>
</dbReference>
<dbReference type="PANTHER" id="PTHR33498">
    <property type="entry name" value="TRANSPOSASE FOR INSERTION SEQUENCE ELEMENT IS1557"/>
    <property type="match status" value="1"/>
</dbReference>
<dbReference type="InterPro" id="IPR002560">
    <property type="entry name" value="Transposase_DDE"/>
</dbReference>
<evidence type="ECO:0000313" key="3">
    <source>
        <dbReference type="EMBL" id="MBA5729907.1"/>
    </source>
</evidence>
<keyword evidence="4" id="KW-1185">Reference proteome</keyword>
<dbReference type="RefSeq" id="WP_218931571.1">
    <property type="nucleotide sequence ID" value="NZ_JACAOA010000026.1"/>
</dbReference>
<proteinExistence type="predicted"/>
<sequence length="448" mass="52380">MAETNSIANLFDIKDPHIKIEDKVEKKPYKGQIAKVIFGTLSYPFKACPSCGVVNHSTQDMIKHGFVNTTIHLSNIRSQPVLLKLKKQRYHCKHCGATPTVTTSLVDFGCFIAIDNKRYIALELAEEQSMKLISKHLVVSDYTVSCVLKKTGKSLSPHDQSLPEHIGIDEFKSVKSVTESMSCILMDTENGTLMDILRDRKQAAIRDYFMRFSYEARQRVKSITMDMYRPYYQFLKGIFPNAEIIIDRFHLVQHLNCSLNKERVRVMKLIKTSRPTDYRKLKQLWKLILKNREELDFNNYQSHRLFDGLVTEKMIVNYMVSIDDRFEKVYRLINDLKTDIALHNFKHFEKDIEETRKYSLPRQVRTTIQTLQYYLPSIENSLKYTLSNGVLEGTNNKIKNIKRSGYGYRNFDNLRYRILITQKLTVKANKKIRPLLFEEEERAMKDAA</sequence>